<reference evidence="4 5" key="1">
    <citation type="submission" date="2024-07" db="EMBL/GenBank/DDBJ databases">
        <title>Chromosome-level genome assembly of the water stick insect Ranatra chinensis (Heteroptera: Nepidae).</title>
        <authorList>
            <person name="Liu X."/>
        </authorList>
    </citation>
    <scope>NUCLEOTIDE SEQUENCE [LARGE SCALE GENOMIC DNA]</scope>
    <source>
        <strain evidence="4">Cailab_2021Rc</strain>
        <tissue evidence="4">Muscle</tissue>
    </source>
</reference>
<organism evidence="4 5">
    <name type="scientific">Ranatra chinensis</name>
    <dbReference type="NCBI Taxonomy" id="642074"/>
    <lineage>
        <taxon>Eukaryota</taxon>
        <taxon>Metazoa</taxon>
        <taxon>Ecdysozoa</taxon>
        <taxon>Arthropoda</taxon>
        <taxon>Hexapoda</taxon>
        <taxon>Insecta</taxon>
        <taxon>Pterygota</taxon>
        <taxon>Neoptera</taxon>
        <taxon>Paraneoptera</taxon>
        <taxon>Hemiptera</taxon>
        <taxon>Heteroptera</taxon>
        <taxon>Panheteroptera</taxon>
        <taxon>Nepomorpha</taxon>
        <taxon>Nepidae</taxon>
        <taxon>Ranatrinae</taxon>
        <taxon>Ranatra</taxon>
    </lineage>
</organism>
<dbReference type="EMBL" id="JBFDAA010000012">
    <property type="protein sequence ID" value="KAL1123360.1"/>
    <property type="molecule type" value="Genomic_DNA"/>
</dbReference>
<proteinExistence type="inferred from homology"/>
<protein>
    <recommendedName>
        <fullName evidence="1">COMM domain-containing protein 3</fullName>
    </recommendedName>
</protein>
<dbReference type="Pfam" id="PF07258">
    <property type="entry name" value="COMM_domain"/>
    <property type="match status" value="1"/>
</dbReference>
<evidence type="ECO:0000313" key="4">
    <source>
        <dbReference type="EMBL" id="KAL1123360.1"/>
    </source>
</evidence>
<evidence type="ECO:0000256" key="2">
    <source>
        <dbReference type="ARBA" id="ARBA00093469"/>
    </source>
</evidence>
<dbReference type="InterPro" id="IPR017920">
    <property type="entry name" value="COMM"/>
</dbReference>
<feature type="domain" description="COMM" evidence="3">
    <location>
        <begin position="80"/>
        <end position="154"/>
    </location>
</feature>
<dbReference type="Pfam" id="PF21672">
    <property type="entry name" value="COMM_HN"/>
    <property type="match status" value="1"/>
</dbReference>
<dbReference type="Proteomes" id="UP001558652">
    <property type="component" value="Unassembled WGS sequence"/>
</dbReference>
<comment type="similarity">
    <text evidence="2">Belongs to the COMM domain-containing protein 3 family.</text>
</comment>
<evidence type="ECO:0000256" key="1">
    <source>
        <dbReference type="ARBA" id="ARBA00016548"/>
    </source>
</evidence>
<evidence type="ECO:0000259" key="3">
    <source>
        <dbReference type="PROSITE" id="PS51269"/>
    </source>
</evidence>
<name>A0ABD0Y7K1_9HEMI</name>
<gene>
    <name evidence="4" type="ORF">AAG570_002445</name>
</gene>
<dbReference type="InterPro" id="IPR037355">
    <property type="entry name" value="COMMD3"/>
</dbReference>
<feature type="non-terminal residue" evidence="4">
    <location>
        <position position="1"/>
    </location>
</feature>
<accession>A0ABD0Y7K1</accession>
<dbReference type="PROSITE" id="PS51269">
    <property type="entry name" value="COMM"/>
    <property type="match status" value="1"/>
</dbReference>
<dbReference type="AlphaFoldDB" id="A0ABD0Y7K1"/>
<sequence length="158" mass="18058">YFIDFAANTPKLDIIKECYASLICLFIESIRNDVDLESLTTLLKQCKFDGERLESIIGLYNAHKLTIQKSLKQIVSDPPHVLDIRWRLNFCVKSSFSDLEDKAVYYIDLILGYGESDAANKPKIKKITFICTVQHLQELVGKLKAATRQLENIANFAR</sequence>
<keyword evidence="5" id="KW-1185">Reference proteome</keyword>
<dbReference type="PANTHER" id="PTHR31159">
    <property type="entry name" value="COMM DOMAIN-CONTAINING PROTEIN 3"/>
    <property type="match status" value="1"/>
</dbReference>
<evidence type="ECO:0000313" key="5">
    <source>
        <dbReference type="Proteomes" id="UP001558652"/>
    </source>
</evidence>
<comment type="caution">
    <text evidence="4">The sequence shown here is derived from an EMBL/GenBank/DDBJ whole genome shotgun (WGS) entry which is preliminary data.</text>
</comment>
<dbReference type="PANTHER" id="PTHR31159:SF1">
    <property type="entry name" value="COMM DOMAIN-CONTAINING PROTEIN 3"/>
    <property type="match status" value="1"/>
</dbReference>